<feature type="compositionally biased region" description="Polar residues" evidence="2">
    <location>
        <begin position="481"/>
        <end position="497"/>
    </location>
</feature>
<feature type="compositionally biased region" description="Low complexity" evidence="2">
    <location>
        <begin position="536"/>
        <end position="545"/>
    </location>
</feature>
<evidence type="ECO:0000313" key="5">
    <source>
        <dbReference type="EnsemblMetazoa" id="AQUA017375-PA"/>
    </source>
</evidence>
<dbReference type="Pfam" id="PF01424">
    <property type="entry name" value="R3H"/>
    <property type="match status" value="1"/>
</dbReference>
<feature type="region of interest" description="Disordered" evidence="2">
    <location>
        <begin position="520"/>
        <end position="582"/>
    </location>
</feature>
<dbReference type="InterPro" id="IPR051937">
    <property type="entry name" value="R3H_domain_containing"/>
</dbReference>
<feature type="compositionally biased region" description="Basic residues" evidence="2">
    <location>
        <begin position="1664"/>
        <end position="1673"/>
    </location>
</feature>
<dbReference type="InterPro" id="IPR036867">
    <property type="entry name" value="R3H_dom_sf"/>
</dbReference>
<feature type="region of interest" description="Disordered" evidence="2">
    <location>
        <begin position="840"/>
        <end position="860"/>
    </location>
</feature>
<feature type="compositionally biased region" description="Low complexity" evidence="2">
    <location>
        <begin position="1703"/>
        <end position="1746"/>
    </location>
</feature>
<name>A0A904A5Q7_ANOQN</name>
<feature type="compositionally biased region" description="Low complexity" evidence="2">
    <location>
        <begin position="458"/>
        <end position="469"/>
    </location>
</feature>
<feature type="compositionally biased region" description="Gly residues" evidence="2">
    <location>
        <begin position="1693"/>
        <end position="1702"/>
    </location>
</feature>
<feature type="compositionally biased region" description="Low complexity" evidence="2">
    <location>
        <begin position="1969"/>
        <end position="1980"/>
    </location>
</feature>
<feature type="compositionally biased region" description="Polar residues" evidence="2">
    <location>
        <begin position="909"/>
        <end position="925"/>
    </location>
</feature>
<feature type="compositionally biased region" description="Gly residues" evidence="2">
    <location>
        <begin position="413"/>
        <end position="424"/>
    </location>
</feature>
<feature type="compositionally biased region" description="Low complexity" evidence="2">
    <location>
        <begin position="265"/>
        <end position="277"/>
    </location>
</feature>
<feature type="region of interest" description="Disordered" evidence="2">
    <location>
        <begin position="1619"/>
        <end position="1767"/>
    </location>
</feature>
<evidence type="ECO:0000313" key="6">
    <source>
        <dbReference type="Proteomes" id="UP000076407"/>
    </source>
</evidence>
<dbReference type="SMART" id="SM00393">
    <property type="entry name" value="R3H"/>
    <property type="match status" value="1"/>
</dbReference>
<organism evidence="5 6">
    <name type="scientific">Anopheles quadriannulatus</name>
    <name type="common">Mosquito</name>
    <dbReference type="NCBI Taxonomy" id="34691"/>
    <lineage>
        <taxon>Eukaryota</taxon>
        <taxon>Metazoa</taxon>
        <taxon>Ecdysozoa</taxon>
        <taxon>Arthropoda</taxon>
        <taxon>Hexapoda</taxon>
        <taxon>Insecta</taxon>
        <taxon>Pterygota</taxon>
        <taxon>Neoptera</taxon>
        <taxon>Endopterygota</taxon>
        <taxon>Diptera</taxon>
        <taxon>Nematocera</taxon>
        <taxon>Culicoidea</taxon>
        <taxon>Culicidae</taxon>
        <taxon>Anophelinae</taxon>
        <taxon>Anopheles</taxon>
    </lineage>
</organism>
<feature type="region of interest" description="Disordered" evidence="2">
    <location>
        <begin position="2243"/>
        <end position="2264"/>
    </location>
</feature>
<reference evidence="5" key="1">
    <citation type="submission" date="2022-10" db="UniProtKB">
        <authorList>
            <consortium name="EnsemblMetazoa"/>
        </authorList>
    </citation>
    <scope>IDENTIFICATION</scope>
    <source>
        <strain evidence="5">SANGQUA</strain>
    </source>
</reference>
<dbReference type="PROSITE" id="PS51673">
    <property type="entry name" value="SUZ"/>
    <property type="match status" value="1"/>
</dbReference>
<feature type="compositionally biased region" description="Basic residues" evidence="2">
    <location>
        <begin position="1993"/>
        <end position="2003"/>
    </location>
</feature>
<dbReference type="InterPro" id="IPR024771">
    <property type="entry name" value="SUZ"/>
</dbReference>
<feature type="region of interest" description="Disordered" evidence="2">
    <location>
        <begin position="1779"/>
        <end position="1801"/>
    </location>
</feature>
<evidence type="ECO:0000259" key="4">
    <source>
        <dbReference type="PROSITE" id="PS51673"/>
    </source>
</evidence>
<dbReference type="EnsemblMetazoa" id="AQUA017375-RA">
    <property type="protein sequence ID" value="AQUA017375-PA"/>
    <property type="gene ID" value="AQUA017375"/>
</dbReference>
<dbReference type="PROSITE" id="PS51061">
    <property type="entry name" value="R3H"/>
    <property type="match status" value="1"/>
</dbReference>
<evidence type="ECO:0008006" key="7">
    <source>
        <dbReference type="Google" id="ProtNLM"/>
    </source>
</evidence>
<keyword evidence="1" id="KW-0597">Phosphoprotein</keyword>
<feature type="region of interest" description="Disordered" evidence="2">
    <location>
        <begin position="1231"/>
        <end position="1269"/>
    </location>
</feature>
<dbReference type="CDD" id="cd02642">
    <property type="entry name" value="R3H_encore_like"/>
    <property type="match status" value="1"/>
</dbReference>
<feature type="compositionally biased region" description="Polar residues" evidence="2">
    <location>
        <begin position="377"/>
        <end position="410"/>
    </location>
</feature>
<dbReference type="PANTHER" id="PTHR15672">
    <property type="entry name" value="CAMP-REGULATED PHOSPHOPROTEIN 21 RELATED R3H DOMAIN CONTAINING PROTEIN"/>
    <property type="match status" value="1"/>
</dbReference>
<dbReference type="SUPFAM" id="SSF82708">
    <property type="entry name" value="R3H domain"/>
    <property type="match status" value="1"/>
</dbReference>
<evidence type="ECO:0000256" key="1">
    <source>
        <dbReference type="ARBA" id="ARBA00022553"/>
    </source>
</evidence>
<feature type="compositionally biased region" description="Polar residues" evidence="2">
    <location>
        <begin position="101"/>
        <end position="110"/>
    </location>
</feature>
<feature type="region of interest" description="Disordered" evidence="2">
    <location>
        <begin position="881"/>
        <end position="934"/>
    </location>
</feature>
<evidence type="ECO:0000259" key="3">
    <source>
        <dbReference type="PROSITE" id="PS51061"/>
    </source>
</evidence>
<feature type="region of interest" description="Disordered" evidence="2">
    <location>
        <begin position="1184"/>
        <end position="1217"/>
    </location>
</feature>
<feature type="compositionally biased region" description="Low complexity" evidence="2">
    <location>
        <begin position="2072"/>
        <end position="2081"/>
    </location>
</feature>
<dbReference type="PANTHER" id="PTHR15672:SF8">
    <property type="entry name" value="PROTEIN ENCORE"/>
    <property type="match status" value="1"/>
</dbReference>
<feature type="region of interest" description="Disordered" evidence="2">
    <location>
        <begin position="1516"/>
        <end position="1559"/>
    </location>
</feature>
<feature type="compositionally biased region" description="Low complexity" evidence="2">
    <location>
        <begin position="83"/>
        <end position="100"/>
    </location>
</feature>
<dbReference type="InterPro" id="IPR001374">
    <property type="entry name" value="R3H_dom"/>
</dbReference>
<feature type="compositionally biased region" description="Gly residues" evidence="2">
    <location>
        <begin position="991"/>
        <end position="1003"/>
    </location>
</feature>
<feature type="compositionally biased region" description="Low complexity" evidence="2">
    <location>
        <begin position="1632"/>
        <end position="1663"/>
    </location>
</feature>
<feature type="compositionally biased region" description="Gly residues" evidence="2">
    <location>
        <begin position="725"/>
        <end position="747"/>
    </location>
</feature>
<feature type="compositionally biased region" description="Low complexity" evidence="2">
    <location>
        <begin position="214"/>
        <end position="249"/>
    </location>
</feature>
<dbReference type="Proteomes" id="UP000076407">
    <property type="component" value="Unassembled WGS sequence"/>
</dbReference>
<sequence>MSTVAVAAQQHTTESRTHSLANLAEQQQQQQSTIGSAISAENGHSPAMPCAPCPSSQAAGVRSAVSPESSVPSGCDGGGGADTGSSSNSNSSSSSSSSSGNAMANGQTDTSAPSGCGGGADGQQQQPQQMQQQQVDSSQQQQDQPPISGPRPASGGRQQRIAGGKGKHLTRSHAMRESTSPPRTPTPRSPSDTHTSSSSNPITGGGGGGGSTGGTINTTTASTTTTTTNAVAVSSSSASGNSNSNNTGTLCNGPHSQPERGNGGASASASTMMSDTDSLAKHNSSGPGGGGGGGGGSSGNGSPNIVLFAGGEEQRSTSGKSQLDLDFPKLTPPKTSFNPNAGGNGSNQHHPKSNGSVKNNGGGKANGAAAVCETDKSTATSTGSTKQQSAAPTVVSTVGSPTQPGGSSIDTPDGGGAGRGGGMPAGPTNPSNHNHLVSGEQSMGGEPTTASSDRQQHSPATSPANSSSNYCDSDGRHGPYQHQQQQREVNFSSSQDGAATDGPINIQFSHETETRYIQCDSPTDGLMRSGGGVAGTGPTTTPPSGGKKRSGASGKGGNKAARLKNLSGGSSSSVDGGGGGLGGGGGGGMASFMSRDSLCDPFTDQSGVNLLQFFKETLNKNFKDRNMLMKIEKELLSLAMDRSRSQMKFPPMSSYNRMLIHRVAAYFGMEHNVDATQQCVIAEVTPATRIPDIRFKNLISDSFSEEPRKSILKRDTHSFDEYHRFGGGGGGDGGGGGGGGGRGGGSGLLHCPDRGMLDRKAKSFEERDEEYDKSKRRLFKNREHDSESDQWQWISTDGVGVAGGGGGGPTLIDVHAVRHQQKLQNNRLLKVQSVSIEGRSDERPCVSKSHSFGGYGGSSQNASLLRGDSITSTKSAGARLFTKQDSNASTNTPWRLSPSSSGSYLTSSYKTQSIRSDSVTPSPTGYGSGDHTPEPCVPSPSATCGVMWAVTDMASVPKGSVLIDPQTFQPIVNQDGSLYHFDPSNLPPTATGGGPWPAAGGGKVSKRKFEKQKSFNSKNNLNSSSSLESSIDGPVLGKSVDCGLQTVIPADNGPGAVTTIMTMTASPPTTIAEEVVNELGCYDAGGGGTGGGGLKLLSVKDNPDMDENSSLCEEISQTTNELGALKLQKHQATSPMLQASELQPIDMNEIQYGTNPSDSGSLVHTANTTTLLDEDRSLIDEVAETTGDEPDDLGDTLDALGKTDPTGHNNNNNNNPALGAAVQLLHVHDPVSSSSTLDAADDDDDEDDDEDRSETPTDGGQEEVDKKNDMVKVANVVQTVVPLTSYASASATPNGGGSAGVSAYTVTYDGGGSGHPGTTVYATGTPGLSTTTYQTAPDGAIYAVPSSLVYTYPTAMDPAEMSGGYFVPVYDPQQQQREASLCSTPGASIYSAPAGAASTVLHPIAYTQSAAAAAAYTGAPLYQNPVMYSSDQFPAAQAAAAAAAAGQLSQYPISYPIGIGYPFNGATYQNYWNQPITYYVPQTPVPSTVGGASILMPPPMPQTPGTGGIITTTATVPTTTPGPSGAPMAGKRNTTPPQNGGHGQSQGGATHSASVTPVPISPFATNIPVPLPDTTSAAATGAPMYAAFPQPLYPNMLPFASPMATHPHAAAAPAGTLVPTAASFHPHPVPTGAPQHHPSAHHPAAAASGPHADSSASSGGQHHPAAHYHHHHQQQQQGQQGGSGQYSSTNGPSNGGGGGGGNSSSSSSSSNSSHSGGNHSNNSATNAPTPQSTPSTPLSLPLSMPPHHGGVPAGATPKGMPLFPTPPIMPNVAGGGYAGHHHYASSDDRKPGNGGGYKPRGQAAAAAAAGSNGGPTGGSYFNYNASANGRQMTPNSTGGGGNYQPQGGMKGGYAQNNTGNNNQNQNGPLILGPPPSGKLNRHDGSGQPNAVPPANGNSSNNNKPPLIPTLPSMVVPGATAPNAAGLAGDKARLNRSSKPPNLDLKRSYNSNSYGGVNSRNTPSTNSNESNGSPNSITSSSVHEHGASQSHHPMVPHHAHHHSGGHGGAGNHPATPTSHHHAGSHPVVSAGGGQQQPAQQHGGLHHHHHPGHPAGPHGQHHPHHGGGGGQSMAHGVPQQAQHGGPGGGGGATHYYHAGGGQSMAQAGGGGQVGHSGQSSYYAGNGPSHRGGSVGSNGGGNGAAGSGSGGNGGGHGAGHPHAMPAAAVMHNSAVAAAAAAAAAVEPYHQQLIPINAATGMSYVKIGQAYYPSLTLPQSRRSPPNEIRPIAGVYPTMNMVMPASRQFTPRPQHSNSYSNAKVNKSLR</sequence>
<feature type="region of interest" description="Disordered" evidence="2">
    <location>
        <begin position="724"/>
        <end position="752"/>
    </location>
</feature>
<feature type="region of interest" description="Disordered" evidence="2">
    <location>
        <begin position="1"/>
        <end position="504"/>
    </location>
</feature>
<feature type="compositionally biased region" description="Polar residues" evidence="2">
    <location>
        <begin position="883"/>
        <end position="894"/>
    </location>
</feature>
<feature type="compositionally biased region" description="Low complexity" evidence="2">
    <location>
        <begin position="897"/>
        <end position="908"/>
    </location>
</feature>
<feature type="compositionally biased region" description="Polar residues" evidence="2">
    <location>
        <begin position="428"/>
        <end position="441"/>
    </location>
</feature>
<feature type="compositionally biased region" description="Gly residues" evidence="2">
    <location>
        <begin position="2082"/>
        <end position="2112"/>
    </location>
</feature>
<feature type="compositionally biased region" description="Low complexity" evidence="2">
    <location>
        <begin position="1014"/>
        <end position="1030"/>
    </location>
</feature>
<feature type="compositionally biased region" description="Low complexity" evidence="2">
    <location>
        <begin position="122"/>
        <end position="146"/>
    </location>
</feature>
<feature type="compositionally biased region" description="Low complexity" evidence="2">
    <location>
        <begin position="1516"/>
        <end position="1530"/>
    </location>
</feature>
<feature type="compositionally biased region" description="Low complexity" evidence="2">
    <location>
        <begin position="1947"/>
        <end position="1960"/>
    </location>
</feature>
<feature type="compositionally biased region" description="Acidic residues" evidence="2">
    <location>
        <begin position="1184"/>
        <end position="1195"/>
    </location>
</feature>
<feature type="compositionally biased region" description="Low complexity" evidence="2">
    <location>
        <begin position="189"/>
        <end position="202"/>
    </location>
</feature>
<accession>A0A904A5Q7</accession>
<proteinExistence type="predicted"/>
<feature type="compositionally biased region" description="Acidic residues" evidence="2">
    <location>
        <begin position="1239"/>
        <end position="1252"/>
    </location>
</feature>
<feature type="compositionally biased region" description="Low complexity" evidence="2">
    <location>
        <begin position="45"/>
        <end position="59"/>
    </location>
</feature>
<feature type="region of interest" description="Disordered" evidence="2">
    <location>
        <begin position="989"/>
        <end position="1032"/>
    </location>
</feature>
<feature type="compositionally biased region" description="Gly residues" evidence="2">
    <location>
        <begin position="2130"/>
        <end position="2155"/>
    </location>
</feature>
<dbReference type="Gene3D" id="3.30.1370.50">
    <property type="entry name" value="R3H-like domain"/>
    <property type="match status" value="1"/>
</dbReference>
<feature type="domain" description="SUZ" evidence="4">
    <location>
        <begin position="689"/>
        <end position="783"/>
    </location>
</feature>
<feature type="compositionally biased region" description="Gly residues" evidence="2">
    <location>
        <begin position="286"/>
        <end position="299"/>
    </location>
</feature>
<protein>
    <recommendedName>
        <fullName evidence="7">R3H domain-containing protein</fullName>
    </recommendedName>
</protein>
<feature type="region of interest" description="Disordered" evidence="2">
    <location>
        <begin position="1831"/>
        <end position="2160"/>
    </location>
</feature>
<feature type="domain" description="R3H" evidence="3">
    <location>
        <begin position="625"/>
        <end position="688"/>
    </location>
</feature>
<feature type="compositionally biased region" description="Low complexity" evidence="2">
    <location>
        <begin position="1855"/>
        <end position="1867"/>
    </location>
</feature>
<keyword evidence="6" id="KW-1185">Reference proteome</keyword>
<evidence type="ECO:0000256" key="2">
    <source>
        <dbReference type="SAM" id="MobiDB-lite"/>
    </source>
</evidence>
<dbReference type="GO" id="GO:0003676">
    <property type="term" value="F:nucleic acid binding"/>
    <property type="evidence" value="ECO:0007669"/>
    <property type="project" value="UniProtKB-UniRule"/>
</dbReference>
<feature type="compositionally biased region" description="Gly residues" evidence="2">
    <location>
        <begin position="203"/>
        <end position="213"/>
    </location>
</feature>